<evidence type="ECO:0000256" key="5">
    <source>
        <dbReference type="PROSITE-ProRule" id="PRU10141"/>
    </source>
</evidence>
<sequence>MRSDPLVCGPVVGGYRLDGLIGSGQHGDVYLATHPDSGMQVAVKRLRLPAGDAQQRGELARRFVAEAQTTRRLDHPDIVRVLEAGCDEAGPWLVMELLHGCSLERYTRAARLLPEPVVVALVARVARALACAHAQGVVHRDLKPANVIVDWGARRVTLSDFGLARDADAENTRTGLVLGSPDYMAPEQLAGAAAAPAGDLYALGVMLFELLAGRRPHEAASLGELLQQVAQRTPPDLRTLRPELPPALCDLVAALLSKQPAARPASAAAVADALDLILSTIDSPRRGSKSRP</sequence>
<dbReference type="CDD" id="cd14014">
    <property type="entry name" value="STKc_PknB_like"/>
    <property type="match status" value="1"/>
</dbReference>
<dbReference type="PROSITE" id="PS50011">
    <property type="entry name" value="PROTEIN_KINASE_DOM"/>
    <property type="match status" value="1"/>
</dbReference>
<keyword evidence="8" id="KW-1185">Reference proteome</keyword>
<keyword evidence="4 5" id="KW-0067">ATP-binding</keyword>
<keyword evidence="7" id="KW-0723">Serine/threonine-protein kinase</keyword>
<dbReference type="Gene3D" id="3.30.200.20">
    <property type="entry name" value="Phosphorylase Kinase, domain 1"/>
    <property type="match status" value="1"/>
</dbReference>
<dbReference type="PANTHER" id="PTHR43289">
    <property type="entry name" value="MITOGEN-ACTIVATED PROTEIN KINASE KINASE KINASE 20-RELATED"/>
    <property type="match status" value="1"/>
</dbReference>
<keyword evidence="2 5" id="KW-0547">Nucleotide-binding</keyword>
<dbReference type="PROSITE" id="PS00107">
    <property type="entry name" value="PROTEIN_KINASE_ATP"/>
    <property type="match status" value="1"/>
</dbReference>
<dbReference type="EMBL" id="JAAOCD010000004">
    <property type="protein sequence ID" value="NHK98679.1"/>
    <property type="molecule type" value="Genomic_DNA"/>
</dbReference>
<dbReference type="PIRSF" id="PIRSF000654">
    <property type="entry name" value="Integrin-linked_kinase"/>
    <property type="match status" value="1"/>
</dbReference>
<feature type="domain" description="Protein kinase" evidence="6">
    <location>
        <begin position="15"/>
        <end position="278"/>
    </location>
</feature>
<dbReference type="RefSeq" id="WP_138938873.1">
    <property type="nucleotide sequence ID" value="NZ_JAAOCE010000004.1"/>
</dbReference>
<dbReference type="Proteomes" id="UP000802098">
    <property type="component" value="Unassembled WGS sequence"/>
</dbReference>
<evidence type="ECO:0000313" key="7">
    <source>
        <dbReference type="EMBL" id="NHK98679.1"/>
    </source>
</evidence>
<accession>A0ABX0HZA3</accession>
<dbReference type="PROSITE" id="PS00108">
    <property type="entry name" value="PROTEIN_KINASE_ST"/>
    <property type="match status" value="1"/>
</dbReference>
<evidence type="ECO:0000256" key="1">
    <source>
        <dbReference type="ARBA" id="ARBA00022679"/>
    </source>
</evidence>
<organism evidence="7 8">
    <name type="scientific">Rubrivivax benzoatilyticus</name>
    <dbReference type="NCBI Taxonomy" id="316997"/>
    <lineage>
        <taxon>Bacteria</taxon>
        <taxon>Pseudomonadati</taxon>
        <taxon>Pseudomonadota</taxon>
        <taxon>Betaproteobacteria</taxon>
        <taxon>Burkholderiales</taxon>
        <taxon>Sphaerotilaceae</taxon>
        <taxon>Rubrivivax</taxon>
    </lineage>
</organism>
<dbReference type="SUPFAM" id="SSF56112">
    <property type="entry name" value="Protein kinase-like (PK-like)"/>
    <property type="match status" value="1"/>
</dbReference>
<dbReference type="GO" id="GO:0004674">
    <property type="term" value="F:protein serine/threonine kinase activity"/>
    <property type="evidence" value="ECO:0007669"/>
    <property type="project" value="UniProtKB-KW"/>
</dbReference>
<protein>
    <submittedName>
        <fullName evidence="7">Serine/threonine protein kinase</fullName>
    </submittedName>
</protein>
<evidence type="ECO:0000259" key="6">
    <source>
        <dbReference type="PROSITE" id="PS50011"/>
    </source>
</evidence>
<evidence type="ECO:0000313" key="8">
    <source>
        <dbReference type="Proteomes" id="UP000802098"/>
    </source>
</evidence>
<dbReference type="InterPro" id="IPR008271">
    <property type="entry name" value="Ser/Thr_kinase_AS"/>
</dbReference>
<evidence type="ECO:0000256" key="4">
    <source>
        <dbReference type="ARBA" id="ARBA00022840"/>
    </source>
</evidence>
<reference evidence="7 8" key="1">
    <citation type="submission" date="2020-03" db="EMBL/GenBank/DDBJ databases">
        <title>Rubrivivax benzoatilyticus JA2 (sequenced after 10 years sub-culturing).</title>
        <authorList>
            <person name="Gupta D."/>
            <person name="Chintalapati S."/>
            <person name="Chintalapati V.R."/>
        </authorList>
    </citation>
    <scope>NUCLEOTIDE SEQUENCE [LARGE SCALE GENOMIC DNA]</scope>
    <source>
        <strain evidence="7 8">JA2-Mal</strain>
    </source>
</reference>
<proteinExistence type="predicted"/>
<dbReference type="Gene3D" id="1.10.510.10">
    <property type="entry name" value="Transferase(Phosphotransferase) domain 1"/>
    <property type="match status" value="1"/>
</dbReference>
<evidence type="ECO:0000256" key="3">
    <source>
        <dbReference type="ARBA" id="ARBA00022777"/>
    </source>
</evidence>
<dbReference type="InterPro" id="IPR017441">
    <property type="entry name" value="Protein_kinase_ATP_BS"/>
</dbReference>
<evidence type="ECO:0000256" key="2">
    <source>
        <dbReference type="ARBA" id="ARBA00022741"/>
    </source>
</evidence>
<keyword evidence="3 7" id="KW-0418">Kinase</keyword>
<dbReference type="InterPro" id="IPR000719">
    <property type="entry name" value="Prot_kinase_dom"/>
</dbReference>
<dbReference type="PANTHER" id="PTHR43289:SF34">
    <property type="entry name" value="SERINE_THREONINE-PROTEIN KINASE YBDM-RELATED"/>
    <property type="match status" value="1"/>
</dbReference>
<dbReference type="SMART" id="SM00220">
    <property type="entry name" value="S_TKc"/>
    <property type="match status" value="1"/>
</dbReference>
<gene>
    <name evidence="7" type="ORF">G7087_09860</name>
</gene>
<keyword evidence="1" id="KW-0808">Transferase</keyword>
<feature type="binding site" evidence="5">
    <location>
        <position position="44"/>
    </location>
    <ligand>
        <name>ATP</name>
        <dbReference type="ChEBI" id="CHEBI:30616"/>
    </ligand>
</feature>
<name>A0ABX0HZA3_9BURK</name>
<dbReference type="Pfam" id="PF00069">
    <property type="entry name" value="Pkinase"/>
    <property type="match status" value="1"/>
</dbReference>
<comment type="caution">
    <text evidence="7">The sequence shown here is derived from an EMBL/GenBank/DDBJ whole genome shotgun (WGS) entry which is preliminary data.</text>
</comment>
<dbReference type="InterPro" id="IPR011009">
    <property type="entry name" value="Kinase-like_dom_sf"/>
</dbReference>